<feature type="transmembrane region" description="Helical" evidence="1">
    <location>
        <begin position="88"/>
        <end position="105"/>
    </location>
</feature>
<dbReference type="Pfam" id="PF13398">
    <property type="entry name" value="Peptidase_M50B"/>
    <property type="match status" value="1"/>
</dbReference>
<proteinExistence type="predicted"/>
<protein>
    <submittedName>
        <fullName evidence="2">Uncharacterized protein</fullName>
    </submittedName>
</protein>
<comment type="caution">
    <text evidence="2">The sequence shown here is derived from an EMBL/GenBank/DDBJ whole genome shotgun (WGS) entry which is preliminary data.</text>
</comment>
<sequence length="167" mass="19378">MFLYYFYELVTAPGVVVHELAHALFCLFAGVRVHKIKLFGFGQTAGYVVHDEPQKFYQGFLISIGPLLINSLLALFCFSQFVLPYNRWQPFVFLWLGIAIGLHAIPSDQDAKALFNLANHRVKRNPLIILAYPLILILYLLYLLKHWHIDFLFLAGLYWLGNMYLKQ</sequence>
<feature type="transmembrane region" description="Helical" evidence="1">
    <location>
        <begin position="60"/>
        <end position="82"/>
    </location>
</feature>
<accession>A0A0G0AQW9</accession>
<dbReference type="AlphaFoldDB" id="A0A0G0AQW9"/>
<dbReference type="Proteomes" id="UP000034927">
    <property type="component" value="Unassembled WGS sequence"/>
</dbReference>
<dbReference type="EMBL" id="LBPO01000004">
    <property type="protein sequence ID" value="KKP59249.1"/>
    <property type="molecule type" value="Genomic_DNA"/>
</dbReference>
<name>A0A0G0AQW9_9BACT</name>
<feature type="transmembrane region" description="Helical" evidence="1">
    <location>
        <begin position="126"/>
        <end position="142"/>
    </location>
</feature>
<keyword evidence="1" id="KW-0812">Transmembrane</keyword>
<evidence type="ECO:0000313" key="2">
    <source>
        <dbReference type="EMBL" id="KKP59249.1"/>
    </source>
</evidence>
<reference evidence="2 3" key="1">
    <citation type="journal article" date="2015" name="Nature">
        <title>rRNA introns, odd ribosomes, and small enigmatic genomes across a large radiation of phyla.</title>
        <authorList>
            <person name="Brown C.T."/>
            <person name="Hug L.A."/>
            <person name="Thomas B.C."/>
            <person name="Sharon I."/>
            <person name="Castelle C.J."/>
            <person name="Singh A."/>
            <person name="Wilkins M.J."/>
            <person name="Williams K.H."/>
            <person name="Banfield J.F."/>
        </authorList>
    </citation>
    <scope>NUCLEOTIDE SEQUENCE [LARGE SCALE GENOMIC DNA]</scope>
</reference>
<dbReference type="InterPro" id="IPR049500">
    <property type="entry name" value="Peptidase_M50B-like"/>
</dbReference>
<evidence type="ECO:0000313" key="3">
    <source>
        <dbReference type="Proteomes" id="UP000034927"/>
    </source>
</evidence>
<gene>
    <name evidence="2" type="ORF">UR53_C0004G0002</name>
</gene>
<keyword evidence="1" id="KW-0472">Membrane</keyword>
<feature type="transmembrane region" description="Helical" evidence="1">
    <location>
        <begin position="12"/>
        <end position="31"/>
    </location>
</feature>
<keyword evidence="1" id="KW-1133">Transmembrane helix</keyword>
<organism evidence="2 3">
    <name type="scientific">Candidatus Magasanikbacteria bacterium GW2011_GWC2_34_16</name>
    <dbReference type="NCBI Taxonomy" id="1619045"/>
    <lineage>
        <taxon>Bacteria</taxon>
        <taxon>Candidatus Magasanikiibacteriota</taxon>
    </lineage>
</organism>
<evidence type="ECO:0000256" key="1">
    <source>
        <dbReference type="SAM" id="Phobius"/>
    </source>
</evidence>